<protein>
    <submittedName>
        <fullName evidence="1">Uncharacterized protein</fullName>
    </submittedName>
</protein>
<gene>
    <name evidence="1" type="ORF">F7Q92_05625</name>
</gene>
<evidence type="ECO:0000313" key="2">
    <source>
        <dbReference type="Proteomes" id="UP000430120"/>
    </source>
</evidence>
<dbReference type="EMBL" id="VZPB01000009">
    <property type="protein sequence ID" value="KAB0583952.1"/>
    <property type="molecule type" value="Genomic_DNA"/>
</dbReference>
<evidence type="ECO:0000313" key="1">
    <source>
        <dbReference type="EMBL" id="KAB0583952.1"/>
    </source>
</evidence>
<sequence length="147" mass="16264">MEAHVLIGNPNTRKSTLLRCLSGCFNRSVRDMETAQGDKFKLYARASALQESRTTVAAFQEEVARSRCQQVLFSLWPGAHPHDAQAWPDAIAYLEALQRAGWVIRHAAVLGAHPLRPPAQSVVTLPSVLDQPINASAALLRQHFGWK</sequence>
<comment type="caution">
    <text evidence="1">The sequence shown here is derived from an EMBL/GenBank/DDBJ whole genome shotgun (WGS) entry which is preliminary data.</text>
</comment>
<reference evidence="1 2" key="1">
    <citation type="submission" date="2019-09" db="EMBL/GenBank/DDBJ databases">
        <title>Draft genome sequences of 48 bacterial type strains from the CCUG.</title>
        <authorList>
            <person name="Tunovic T."/>
            <person name="Pineiro-Iglesias B."/>
            <person name="Unosson C."/>
            <person name="Inganas E."/>
            <person name="Ohlen M."/>
            <person name="Cardew S."/>
            <person name="Jensie-Markopoulos S."/>
            <person name="Salva-Serra F."/>
            <person name="Jaen-Luchoro D."/>
            <person name="Karlsson R."/>
            <person name="Svensson-Stadler L."/>
            <person name="Chun J."/>
            <person name="Moore E."/>
        </authorList>
    </citation>
    <scope>NUCLEOTIDE SEQUENCE [LARGE SCALE GENOMIC DNA]</scope>
    <source>
        <strain evidence="1 2">CCUG 30977</strain>
    </source>
</reference>
<dbReference type="Proteomes" id="UP000430120">
    <property type="component" value="Unassembled WGS sequence"/>
</dbReference>
<accession>A0A643FET0</accession>
<dbReference type="AlphaFoldDB" id="A0A643FET0"/>
<keyword evidence="2" id="KW-1185">Reference proteome</keyword>
<dbReference type="OrthoDB" id="8899955at2"/>
<name>A0A643FET0_IDEDE</name>
<dbReference type="RefSeq" id="WP_151123208.1">
    <property type="nucleotide sequence ID" value="NZ_VZPB01000009.1"/>
</dbReference>
<proteinExistence type="predicted"/>
<organism evidence="1 2">
    <name type="scientific">Ideonella dechloratans</name>
    <dbReference type="NCBI Taxonomy" id="36863"/>
    <lineage>
        <taxon>Bacteria</taxon>
        <taxon>Pseudomonadati</taxon>
        <taxon>Pseudomonadota</taxon>
        <taxon>Betaproteobacteria</taxon>
        <taxon>Burkholderiales</taxon>
        <taxon>Sphaerotilaceae</taxon>
        <taxon>Ideonella</taxon>
    </lineage>
</organism>